<protein>
    <submittedName>
        <fullName evidence="1">Uncharacterized protein</fullName>
    </submittedName>
</protein>
<reference evidence="1" key="2">
    <citation type="submission" date="2021-04" db="EMBL/GenBank/DDBJ databases">
        <authorList>
            <person name="Gilroy R."/>
        </authorList>
    </citation>
    <scope>NUCLEOTIDE SEQUENCE</scope>
    <source>
        <strain evidence="1">ChiSxjej1B13-11774</strain>
    </source>
</reference>
<proteinExistence type="predicted"/>
<sequence length="90" mass="10048">MDKDKLIAQLFALLKDASAVQCDLVLTSVEHTTGKARDDKASGKTFTLTAPDAIEIAYIVQRSQDNPQLMHKLLLYCKAFEKAYSDDDQK</sequence>
<evidence type="ECO:0000313" key="1">
    <source>
        <dbReference type="EMBL" id="HIZ41638.1"/>
    </source>
</evidence>
<gene>
    <name evidence="1" type="ORF">H9811_03630</name>
</gene>
<organism evidence="1 2">
    <name type="scientific">Candidatus Gemmiger excrementigallinarum</name>
    <dbReference type="NCBI Taxonomy" id="2838609"/>
    <lineage>
        <taxon>Bacteria</taxon>
        <taxon>Bacillati</taxon>
        <taxon>Bacillota</taxon>
        <taxon>Clostridia</taxon>
        <taxon>Eubacteriales</taxon>
        <taxon>Gemmiger</taxon>
    </lineage>
</organism>
<reference evidence="1" key="1">
    <citation type="journal article" date="2021" name="PeerJ">
        <title>Extensive microbial diversity within the chicken gut microbiome revealed by metagenomics and culture.</title>
        <authorList>
            <person name="Gilroy R."/>
            <person name="Ravi A."/>
            <person name="Getino M."/>
            <person name="Pursley I."/>
            <person name="Horton D.L."/>
            <person name="Alikhan N.F."/>
            <person name="Baker D."/>
            <person name="Gharbi K."/>
            <person name="Hall N."/>
            <person name="Watson M."/>
            <person name="Adriaenssens E.M."/>
            <person name="Foster-Nyarko E."/>
            <person name="Jarju S."/>
            <person name="Secka A."/>
            <person name="Antonio M."/>
            <person name="Oren A."/>
            <person name="Chaudhuri R.R."/>
            <person name="La Ragione R."/>
            <person name="Hildebrand F."/>
            <person name="Pallen M.J."/>
        </authorList>
    </citation>
    <scope>NUCLEOTIDE SEQUENCE</scope>
    <source>
        <strain evidence="1">ChiSxjej1B13-11774</strain>
    </source>
</reference>
<accession>A0A9D2EPR0</accession>
<dbReference type="Proteomes" id="UP000824048">
    <property type="component" value="Unassembled WGS sequence"/>
</dbReference>
<evidence type="ECO:0000313" key="2">
    <source>
        <dbReference type="Proteomes" id="UP000824048"/>
    </source>
</evidence>
<comment type="caution">
    <text evidence="1">The sequence shown here is derived from an EMBL/GenBank/DDBJ whole genome shotgun (WGS) entry which is preliminary data.</text>
</comment>
<name>A0A9D2EPR0_9FIRM</name>
<dbReference type="AlphaFoldDB" id="A0A9D2EPR0"/>
<dbReference type="EMBL" id="DXBP01000026">
    <property type="protein sequence ID" value="HIZ41638.1"/>
    <property type="molecule type" value="Genomic_DNA"/>
</dbReference>